<name>A0A368BQ25_9GAMM</name>
<dbReference type="EMBL" id="QOPC01000003">
    <property type="protein sequence ID" value="RCL39428.1"/>
    <property type="molecule type" value="Genomic_DNA"/>
</dbReference>
<accession>A0A368BQ25</accession>
<reference evidence="1 2" key="1">
    <citation type="journal article" date="2018" name="Microbiome">
        <title>Fine metagenomic profile of the Mediterranean stratified and mixed water columns revealed by assembly and recruitment.</title>
        <authorList>
            <person name="Haro-Moreno J.M."/>
            <person name="Lopez-Perez M."/>
            <person name="De La Torre J.R."/>
            <person name="Picazo A."/>
            <person name="Camacho A."/>
            <person name="Rodriguez-Valera F."/>
        </authorList>
    </citation>
    <scope>NUCLEOTIDE SEQUENCE [LARGE SCALE GENOMIC DNA]</scope>
    <source>
        <strain evidence="1">MED-G84</strain>
    </source>
</reference>
<protein>
    <recommendedName>
        <fullName evidence="3">PhoP regulatory network protein YrbL</fullName>
    </recommendedName>
</protein>
<evidence type="ECO:0008006" key="3">
    <source>
        <dbReference type="Google" id="ProtNLM"/>
    </source>
</evidence>
<comment type="caution">
    <text evidence="1">The sequence shown here is derived from an EMBL/GenBank/DDBJ whole genome shotgun (WGS) entry which is preliminary data.</text>
</comment>
<proteinExistence type="predicted"/>
<dbReference type="Proteomes" id="UP000253032">
    <property type="component" value="Unassembled WGS sequence"/>
</dbReference>
<evidence type="ECO:0000313" key="2">
    <source>
        <dbReference type="Proteomes" id="UP000253032"/>
    </source>
</evidence>
<dbReference type="InterPro" id="IPR019647">
    <property type="entry name" value="PhoP_reg_network_YrbL"/>
</dbReference>
<dbReference type="AlphaFoldDB" id="A0A368BQ25"/>
<evidence type="ECO:0000313" key="1">
    <source>
        <dbReference type="EMBL" id="RCL39428.1"/>
    </source>
</evidence>
<sequence length="212" mass="24973">MINLNEESSFAEGGNRKCFISPQDPNRCLKVIHKGLQENLKKNVPWYKRYKSDNYFDDNLREEKAYNQRALNHSDDLSVWDHLARWHGMVETNLGPASETELIRNNNEIAETLESYLFREGLTDEITQAIQTFEAWLRKHLVLTKNIIPHNIVLSKEDEILTLKIIDGLGCKAMVPLPEYSKMFARIYIERRIKLMWSRIHWDLSGRKGNWK</sequence>
<organism evidence="1 2">
    <name type="scientific">SAR86 cluster bacterium</name>
    <dbReference type="NCBI Taxonomy" id="2030880"/>
    <lineage>
        <taxon>Bacteria</taxon>
        <taxon>Pseudomonadati</taxon>
        <taxon>Pseudomonadota</taxon>
        <taxon>Gammaproteobacteria</taxon>
        <taxon>SAR86 cluster</taxon>
    </lineage>
</organism>
<dbReference type="Pfam" id="PF10707">
    <property type="entry name" value="YrbL-PhoP_reg"/>
    <property type="match status" value="1"/>
</dbReference>
<gene>
    <name evidence="1" type="ORF">DBW98_00865</name>
</gene>